<dbReference type="AlphaFoldDB" id="W1PZR8"/>
<dbReference type="STRING" id="13333.W1PZR8"/>
<dbReference type="Pfam" id="PF06830">
    <property type="entry name" value="Root_cap"/>
    <property type="match status" value="1"/>
</dbReference>
<dbReference type="EMBL" id="KI392591">
    <property type="protein sequence ID" value="ERN13105.1"/>
    <property type="molecule type" value="Genomic_DNA"/>
</dbReference>
<keyword evidence="3" id="KW-1185">Reference proteome</keyword>
<evidence type="ECO:0008006" key="4">
    <source>
        <dbReference type="Google" id="ProtNLM"/>
    </source>
</evidence>
<evidence type="ECO:0000256" key="1">
    <source>
        <dbReference type="SAM" id="SignalP"/>
    </source>
</evidence>
<dbReference type="eggNOG" id="ENOG502QUGT">
    <property type="taxonomic scope" value="Eukaryota"/>
</dbReference>
<accession>W1PZR8</accession>
<feature type="signal peptide" evidence="1">
    <location>
        <begin position="1"/>
        <end position="16"/>
    </location>
</feature>
<sequence length="316" mass="34670">MVILVIAVTFMVGIQCAEVRKAKCKVKWFPRCYQSEHYCPPECPHHCEVDCAACKPVCNCNKPGAVCEDPRFVGGDGVAFYFHGKKNQDFCLVSDPDLHINAHFIGKSKASMKRDFTWVQSIAILFGSHNLFIGAHKVAKWDGSSDHLSVIFDGRPVNLPLSEGSEWRAQVDPALTMTRTHDTNEVVAEVAGKFKITARVVPITAEESRVHGYEITDEDCFAHLDLRFKFYSLSEEVSGVLGQTYREGYKSRVKMGAAMPIMGGDREFATTNLFAADCAMARFEGGAAIGGNILADEYAGMRCASGIGGHGIVCKK</sequence>
<evidence type="ECO:0000313" key="3">
    <source>
        <dbReference type="Proteomes" id="UP000017836"/>
    </source>
</evidence>
<dbReference type="OMA" id="ITDENCF"/>
<dbReference type="OrthoDB" id="2012132at2759"/>
<dbReference type="HOGENOM" id="CLU_018422_2_0_1"/>
<name>W1PZR8_AMBTC</name>
<keyword evidence="1" id="KW-0732">Signal</keyword>
<dbReference type="Proteomes" id="UP000017836">
    <property type="component" value="Unassembled WGS sequence"/>
</dbReference>
<organism evidence="2 3">
    <name type="scientific">Amborella trichopoda</name>
    <dbReference type="NCBI Taxonomy" id="13333"/>
    <lineage>
        <taxon>Eukaryota</taxon>
        <taxon>Viridiplantae</taxon>
        <taxon>Streptophyta</taxon>
        <taxon>Embryophyta</taxon>
        <taxon>Tracheophyta</taxon>
        <taxon>Spermatophyta</taxon>
        <taxon>Magnoliopsida</taxon>
        <taxon>Amborellales</taxon>
        <taxon>Amborellaceae</taxon>
        <taxon>Amborella</taxon>
    </lineage>
</organism>
<reference evidence="3" key="1">
    <citation type="journal article" date="2013" name="Science">
        <title>The Amborella genome and the evolution of flowering plants.</title>
        <authorList>
            <consortium name="Amborella Genome Project"/>
        </authorList>
    </citation>
    <scope>NUCLEOTIDE SEQUENCE [LARGE SCALE GENOMIC DNA]</scope>
</reference>
<feature type="chain" id="PRO_5004808620" description="Late embryogenesis abundant protein LEA-2 subgroup domain-containing protein" evidence="1">
    <location>
        <begin position="17"/>
        <end position="316"/>
    </location>
</feature>
<dbReference type="Gramene" id="ERN13105">
    <property type="protein sequence ID" value="ERN13105"/>
    <property type="gene ID" value="AMTR_s00040p00170390"/>
</dbReference>
<proteinExistence type="predicted"/>
<dbReference type="PANTHER" id="PTHR31656">
    <property type="entry name" value="ROOT CAP DOMAIN-CONTAINING PROTEIN"/>
    <property type="match status" value="1"/>
</dbReference>
<dbReference type="InterPro" id="IPR009646">
    <property type="entry name" value="Root_cap"/>
</dbReference>
<gene>
    <name evidence="2" type="ORF">AMTR_s00040p00170390</name>
</gene>
<evidence type="ECO:0000313" key="2">
    <source>
        <dbReference type="EMBL" id="ERN13105.1"/>
    </source>
</evidence>
<dbReference type="KEGG" id="atr:18441343"/>
<protein>
    <recommendedName>
        <fullName evidence="4">Late embryogenesis abundant protein LEA-2 subgroup domain-containing protein</fullName>
    </recommendedName>
</protein>